<protein>
    <submittedName>
        <fullName evidence="2">Uncharacterized protein</fullName>
    </submittedName>
</protein>
<name>A0A317XQW2_9BASI</name>
<gene>
    <name evidence="2" type="ORF">BCV70DRAFT_231815</name>
</gene>
<reference evidence="2 3" key="1">
    <citation type="journal article" date="2018" name="Mol. Biol. Evol.">
        <title>Broad Genomic Sampling Reveals a Smut Pathogenic Ancestry of the Fungal Clade Ustilaginomycotina.</title>
        <authorList>
            <person name="Kijpornyongpan T."/>
            <person name="Mondo S.J."/>
            <person name="Barry K."/>
            <person name="Sandor L."/>
            <person name="Lee J."/>
            <person name="Lipzen A."/>
            <person name="Pangilinan J."/>
            <person name="LaButti K."/>
            <person name="Hainaut M."/>
            <person name="Henrissat B."/>
            <person name="Grigoriev I.V."/>
            <person name="Spatafora J.W."/>
            <person name="Aime M.C."/>
        </authorList>
    </citation>
    <scope>NUCLEOTIDE SEQUENCE [LARGE SCALE GENOMIC DNA]</scope>
    <source>
        <strain evidence="2 3">MCA 3645</strain>
    </source>
</reference>
<evidence type="ECO:0000256" key="1">
    <source>
        <dbReference type="SAM" id="SignalP"/>
    </source>
</evidence>
<keyword evidence="3" id="KW-1185">Reference proteome</keyword>
<dbReference type="EMBL" id="KZ819193">
    <property type="protein sequence ID" value="PWZ00183.1"/>
    <property type="molecule type" value="Genomic_DNA"/>
</dbReference>
<evidence type="ECO:0000313" key="3">
    <source>
        <dbReference type="Proteomes" id="UP000246740"/>
    </source>
</evidence>
<keyword evidence="1" id="KW-0732">Signal</keyword>
<dbReference type="InParanoid" id="A0A317XQW2"/>
<proteinExistence type="predicted"/>
<sequence length="172" mass="19662">MKVYTTLLSPLMALLALLALLIGTVLSQSMIRYQELYSEAAQKLNLPPPAGPVLMLSEEANNDVVNLRALFHHQHVEEPDELYRRIRENLRLAMSNALHPDRLPSQRRKALVAQYNLMERFRVSVKHHPETHAKILQFAGHGWDLNDANSVFTHIDSYLTLIKFSGDISRID</sequence>
<dbReference type="AlphaFoldDB" id="A0A317XQW2"/>
<feature type="chain" id="PRO_5016303989" evidence="1">
    <location>
        <begin position="28"/>
        <end position="172"/>
    </location>
</feature>
<evidence type="ECO:0000313" key="2">
    <source>
        <dbReference type="EMBL" id="PWZ00183.1"/>
    </source>
</evidence>
<organism evidence="2 3">
    <name type="scientific">Testicularia cyperi</name>
    <dbReference type="NCBI Taxonomy" id="1882483"/>
    <lineage>
        <taxon>Eukaryota</taxon>
        <taxon>Fungi</taxon>
        <taxon>Dikarya</taxon>
        <taxon>Basidiomycota</taxon>
        <taxon>Ustilaginomycotina</taxon>
        <taxon>Ustilaginomycetes</taxon>
        <taxon>Ustilaginales</taxon>
        <taxon>Anthracoideaceae</taxon>
        <taxon>Testicularia</taxon>
    </lineage>
</organism>
<feature type="signal peptide" evidence="1">
    <location>
        <begin position="1"/>
        <end position="27"/>
    </location>
</feature>
<dbReference type="Proteomes" id="UP000246740">
    <property type="component" value="Unassembled WGS sequence"/>
</dbReference>
<accession>A0A317XQW2</accession>